<feature type="transmembrane region" description="Helical" evidence="5">
    <location>
        <begin position="568"/>
        <end position="586"/>
    </location>
</feature>
<organism evidence="7 9">
    <name type="scientific">Bifidobacterium vespertilionis</name>
    <dbReference type="NCBI Taxonomy" id="2562524"/>
    <lineage>
        <taxon>Bacteria</taxon>
        <taxon>Bacillati</taxon>
        <taxon>Actinomycetota</taxon>
        <taxon>Actinomycetes</taxon>
        <taxon>Bifidobacteriales</taxon>
        <taxon>Bifidobacteriaceae</taxon>
        <taxon>Bifidobacterium</taxon>
    </lineage>
</organism>
<feature type="domain" description="ABC-2 type transporter transmembrane" evidence="6">
    <location>
        <begin position="489"/>
        <end position="705"/>
    </location>
</feature>
<dbReference type="AlphaFoldDB" id="A0A5J5DVX7"/>
<dbReference type="InterPro" id="IPR017501">
    <property type="entry name" value="Phage_infect_YhgE_C"/>
</dbReference>
<feature type="transmembrane region" description="Helical" evidence="5">
    <location>
        <begin position="606"/>
        <end position="626"/>
    </location>
</feature>
<evidence type="ECO:0000256" key="2">
    <source>
        <dbReference type="ARBA" id="ARBA00022692"/>
    </source>
</evidence>
<dbReference type="Pfam" id="PF12698">
    <property type="entry name" value="ABC2_membrane_3"/>
    <property type="match status" value="2"/>
</dbReference>
<evidence type="ECO:0000259" key="6">
    <source>
        <dbReference type="Pfam" id="PF12698"/>
    </source>
</evidence>
<evidence type="ECO:0000313" key="8">
    <source>
        <dbReference type="EMBL" id="KAA8820991.1"/>
    </source>
</evidence>
<dbReference type="Proteomes" id="UP000345527">
    <property type="component" value="Unassembled WGS sequence"/>
</dbReference>
<feature type="transmembrane region" description="Helical" evidence="5">
    <location>
        <begin position="20"/>
        <end position="38"/>
    </location>
</feature>
<name>A0A5J5DVX7_9BIFI</name>
<dbReference type="Gene3D" id="3.40.1710.10">
    <property type="entry name" value="abc type-2 transporter like domain"/>
    <property type="match status" value="1"/>
</dbReference>
<evidence type="ECO:0000256" key="1">
    <source>
        <dbReference type="ARBA" id="ARBA00004141"/>
    </source>
</evidence>
<comment type="subcellular location">
    <subcellularLocation>
        <location evidence="1">Membrane</location>
        <topology evidence="1">Multi-pass membrane protein</topology>
    </subcellularLocation>
</comment>
<gene>
    <name evidence="7" type="ORF">EM848_11685</name>
    <name evidence="8" type="ORF">EMO90_05900</name>
</gene>
<dbReference type="GO" id="GO:0140359">
    <property type="term" value="F:ABC-type transporter activity"/>
    <property type="evidence" value="ECO:0007669"/>
    <property type="project" value="InterPro"/>
</dbReference>
<dbReference type="NCBIfam" id="TIGR03062">
    <property type="entry name" value="pip_yhgE_Cterm"/>
    <property type="match status" value="1"/>
</dbReference>
<evidence type="ECO:0000313" key="9">
    <source>
        <dbReference type="Proteomes" id="UP000345527"/>
    </source>
</evidence>
<dbReference type="EMBL" id="RZOA01000039">
    <property type="protein sequence ID" value="KAA8820870.1"/>
    <property type="molecule type" value="Genomic_DNA"/>
</dbReference>
<evidence type="ECO:0000256" key="4">
    <source>
        <dbReference type="ARBA" id="ARBA00023136"/>
    </source>
</evidence>
<accession>A0A5J5DVX7</accession>
<dbReference type="NCBIfam" id="TIGR03061">
    <property type="entry name" value="pip_yhgE_Nterm"/>
    <property type="match status" value="1"/>
</dbReference>
<dbReference type="PANTHER" id="PTHR43077">
    <property type="entry name" value="TRANSPORT PERMEASE YVFS-RELATED"/>
    <property type="match status" value="1"/>
</dbReference>
<reference evidence="9 10" key="1">
    <citation type="journal article" date="2019" name="Syst. Appl. Microbiol.">
        <title>Characterization of Bifidobacterium species in feaces of the Egyptian fruit bat: Description of B. vespertilionis sp. nov. and B. rousetti sp. nov.</title>
        <authorList>
            <person name="Modesto M."/>
            <person name="Satti M."/>
            <person name="Watanabe K."/>
            <person name="Puglisi E."/>
            <person name="Morelli L."/>
            <person name="Huang C.-H."/>
            <person name="Liou J.-S."/>
            <person name="Miyashita M."/>
            <person name="Tamura T."/>
            <person name="Saito S."/>
            <person name="Mori K."/>
            <person name="Huang L."/>
            <person name="Sciavilla P."/>
            <person name="Sandri C."/>
            <person name="Spiezio C."/>
            <person name="Vitali F."/>
            <person name="Cavalieri D."/>
            <person name="Perpetuini G."/>
            <person name="Tofalo R."/>
            <person name="Bonetti A."/>
            <person name="Arita M."/>
            <person name="Mattarelli P."/>
        </authorList>
    </citation>
    <scope>NUCLEOTIDE SEQUENCE [LARGE SCALE GENOMIC DNA]</scope>
    <source>
        <strain evidence="8 10">RST16</strain>
        <strain evidence="7 9">RST8</strain>
    </source>
</reference>
<dbReference type="RefSeq" id="WP_150355108.1">
    <property type="nucleotide sequence ID" value="NZ_RZNZ01000006.1"/>
</dbReference>
<evidence type="ECO:0000313" key="7">
    <source>
        <dbReference type="EMBL" id="KAA8820870.1"/>
    </source>
</evidence>
<dbReference type="GO" id="GO:0016020">
    <property type="term" value="C:membrane"/>
    <property type="evidence" value="ECO:0007669"/>
    <property type="project" value="UniProtKB-SubCell"/>
</dbReference>
<feature type="transmembrane region" description="Helical" evidence="5">
    <location>
        <begin position="528"/>
        <end position="547"/>
    </location>
</feature>
<dbReference type="Proteomes" id="UP000374630">
    <property type="component" value="Unassembled WGS sequence"/>
</dbReference>
<protein>
    <submittedName>
        <fullName evidence="7">YhgE/Pip domain-containing protein</fullName>
    </submittedName>
</protein>
<evidence type="ECO:0000256" key="3">
    <source>
        <dbReference type="ARBA" id="ARBA00022989"/>
    </source>
</evidence>
<dbReference type="InterPro" id="IPR051328">
    <property type="entry name" value="T7SS_ABC-Transporter"/>
</dbReference>
<comment type="caution">
    <text evidence="7">The sequence shown here is derived from an EMBL/GenBank/DDBJ whole genome shotgun (WGS) entry which is preliminary data.</text>
</comment>
<keyword evidence="2 5" id="KW-0812">Transmembrane</keyword>
<keyword evidence="3 5" id="KW-1133">Transmembrane helix</keyword>
<feature type="transmembrane region" description="Helical" evidence="5">
    <location>
        <begin position="686"/>
        <end position="707"/>
    </location>
</feature>
<feature type="transmembrane region" description="Helical" evidence="5">
    <location>
        <begin position="633"/>
        <end position="654"/>
    </location>
</feature>
<evidence type="ECO:0000313" key="10">
    <source>
        <dbReference type="Proteomes" id="UP000374630"/>
    </source>
</evidence>
<dbReference type="InterPro" id="IPR017500">
    <property type="entry name" value="Phage_infect_YhgE_N"/>
</dbReference>
<evidence type="ECO:0000256" key="5">
    <source>
        <dbReference type="SAM" id="Phobius"/>
    </source>
</evidence>
<dbReference type="InterPro" id="IPR013525">
    <property type="entry name" value="ABC2_TM"/>
</dbReference>
<proteinExistence type="predicted"/>
<dbReference type="PANTHER" id="PTHR43077:SF10">
    <property type="entry name" value="TRANSPORT PERMEASE PROTEIN"/>
    <property type="match status" value="1"/>
</dbReference>
<keyword evidence="10" id="KW-1185">Reference proteome</keyword>
<feature type="domain" description="ABC-2 type transporter transmembrane" evidence="6">
    <location>
        <begin position="25"/>
        <end position="205"/>
    </location>
</feature>
<dbReference type="EMBL" id="RZNZ01000006">
    <property type="protein sequence ID" value="KAA8820991.1"/>
    <property type="molecule type" value="Genomic_DNA"/>
</dbReference>
<dbReference type="OrthoDB" id="9811483at2"/>
<keyword evidence="4 5" id="KW-0472">Membrane</keyword>
<sequence>MSKVLKLFASDVRRMTSNIVSIIVLIGLTAIPSIFTWFNVAASWDPFSATGNLKFAVASEDEGYASDLMPMKVTVGDTVLNALRANSQLDWVFTTPDQAIDGTKSGEYYAAVVIPKDFSRNMMTFFTDDAQHATITYYSNDKKNALAPKVTGQGADQVSAQVNQIFAQTIGNVALSLAQGLVNQLGQPEAQSRLTAFNNNVSSIADDVDGLVATLDAYDGMLDASSTLMASSSSLLAQASSAASGAQSDVDAAKSSATDIAGAVKDGSGTVAAALEASAQSFGAVGASIDQLYDSAGKQAGDTATAIRNQATNVDAQIAEYQALRDSFAALIDRMPADAQALARPLLDRFDTTIERLKTLRDGLNLAASAIDAGRADADQGRQNVKDLAAQAKQSVSDLSTGYANDLKPQLDQLASTVSGAAAKLAGTSGDLDAAIADLTSTADSASAKLADIRTGLTDAKTKLTDASAKLRDFSGKLGAALNGGDMEQVKELLADTSPEDFAAELAAPVTLNRNAVFPVANFGSSMAPFYSVLSLWVGALLMAVTLKPTVSRKVREECGDPSNAQMYLGHYGIFGLISLMQSTFLNGGSLLFMHVQAVHPFAYMLSGWVTSLVFSFFVYTMLAAFGNVGKAIGVIMLVIQVSGANGAFPLQVLPPMFRLASPFLPATHAIRAFRASIAGIFENDLWHSLGALLLFVPPLLLLGLVLRKPLIRFNTWYVEKVETTKIL</sequence>